<sequence>MTTGPSGVVVLIGPMGAGKSTVGARLAALTGTDLVDTDLEIVRRTGRTIPDIFAADGEAGFRAIEQEVVVDVLGRGEGVVALGGGSVLSAVVRAALRDHHVVYLQVDPSVGFIRAHGGARPLLAAVDRDDARRRYEQILAERAELYRSLASQIVDGADAAESVAAAIDAHRRRAVAHDTTSGHDTTITRDRDRPTSESDADRQGAQHP</sequence>
<evidence type="ECO:0000256" key="8">
    <source>
        <dbReference type="ARBA" id="ARBA00022840"/>
    </source>
</evidence>
<dbReference type="Pfam" id="PF01202">
    <property type="entry name" value="SKI"/>
    <property type="match status" value="1"/>
</dbReference>
<comment type="pathway">
    <text evidence="1 11">Metabolic intermediate biosynthesis; chorismate biosynthesis; chorismate from D-erythrose 4-phosphate and phosphoenolpyruvate: step 5/7.</text>
</comment>
<dbReference type="CDD" id="cd00464">
    <property type="entry name" value="SK"/>
    <property type="match status" value="1"/>
</dbReference>
<comment type="caution">
    <text evidence="13">The sequence shown here is derived from an EMBL/GenBank/DDBJ whole genome shotgun (WGS) entry which is preliminary data.</text>
</comment>
<feature type="binding site" evidence="11">
    <location>
        <position position="120"/>
    </location>
    <ligand>
        <name>ATP</name>
        <dbReference type="ChEBI" id="CHEBI:30616"/>
    </ligand>
</feature>
<reference evidence="13" key="2">
    <citation type="submission" date="2020-09" db="EMBL/GenBank/DDBJ databases">
        <authorList>
            <person name="Sun Q."/>
            <person name="Zhou Y."/>
        </authorList>
    </citation>
    <scope>NUCLEOTIDE SEQUENCE</scope>
    <source>
        <strain evidence="13">CGMCC 1.12827</strain>
    </source>
</reference>
<dbReference type="PRINTS" id="PR01100">
    <property type="entry name" value="SHIKIMTKNASE"/>
</dbReference>
<dbReference type="SUPFAM" id="SSF52540">
    <property type="entry name" value="P-loop containing nucleoside triphosphate hydrolases"/>
    <property type="match status" value="1"/>
</dbReference>
<feature type="compositionally biased region" description="Basic and acidic residues" evidence="12">
    <location>
        <begin position="186"/>
        <end position="208"/>
    </location>
</feature>
<evidence type="ECO:0000256" key="5">
    <source>
        <dbReference type="ARBA" id="ARBA00022679"/>
    </source>
</evidence>
<feature type="binding site" evidence="11">
    <location>
        <position position="62"/>
    </location>
    <ligand>
        <name>substrate</name>
    </ligand>
</feature>
<feature type="binding site" evidence="11">
    <location>
        <position position="84"/>
    </location>
    <ligand>
        <name>substrate</name>
    </ligand>
</feature>
<dbReference type="EC" id="2.7.1.71" evidence="3 11"/>
<dbReference type="GO" id="GO:0008652">
    <property type="term" value="P:amino acid biosynthetic process"/>
    <property type="evidence" value="ECO:0007669"/>
    <property type="project" value="UniProtKB-KW"/>
</dbReference>
<dbReference type="InterPro" id="IPR023000">
    <property type="entry name" value="Shikimate_kinase_CS"/>
</dbReference>
<dbReference type="InterPro" id="IPR031322">
    <property type="entry name" value="Shikimate/glucono_kinase"/>
</dbReference>
<evidence type="ECO:0000256" key="12">
    <source>
        <dbReference type="SAM" id="MobiDB-lite"/>
    </source>
</evidence>
<feature type="binding site" evidence="11">
    <location>
        <position position="142"/>
    </location>
    <ligand>
        <name>substrate</name>
    </ligand>
</feature>
<comment type="subunit">
    <text evidence="11">Monomer.</text>
</comment>
<organism evidence="13 14">
    <name type="scientific">Gordonia jinhuaensis</name>
    <dbReference type="NCBI Taxonomy" id="1517702"/>
    <lineage>
        <taxon>Bacteria</taxon>
        <taxon>Bacillati</taxon>
        <taxon>Actinomycetota</taxon>
        <taxon>Actinomycetes</taxon>
        <taxon>Mycobacteriales</taxon>
        <taxon>Gordoniaceae</taxon>
        <taxon>Gordonia</taxon>
    </lineage>
</organism>
<keyword evidence="14" id="KW-1185">Reference proteome</keyword>
<dbReference type="PANTHER" id="PTHR21087:SF16">
    <property type="entry name" value="SHIKIMATE KINASE 1, CHLOROPLASTIC"/>
    <property type="match status" value="1"/>
</dbReference>
<dbReference type="InterPro" id="IPR000623">
    <property type="entry name" value="Shikimate_kinase/TSH1"/>
</dbReference>
<dbReference type="PROSITE" id="PS01128">
    <property type="entry name" value="SHIKIMATE_KINASE"/>
    <property type="match status" value="1"/>
</dbReference>
<dbReference type="GO" id="GO:0000287">
    <property type="term" value="F:magnesium ion binding"/>
    <property type="evidence" value="ECO:0007669"/>
    <property type="project" value="UniProtKB-UniRule"/>
</dbReference>
<evidence type="ECO:0000256" key="2">
    <source>
        <dbReference type="ARBA" id="ARBA00006997"/>
    </source>
</evidence>
<evidence type="ECO:0000313" key="13">
    <source>
        <dbReference type="EMBL" id="GGB25214.1"/>
    </source>
</evidence>
<keyword evidence="9 11" id="KW-0057">Aromatic amino acid biosynthesis</keyword>
<dbReference type="AlphaFoldDB" id="A0A916WS26"/>
<evidence type="ECO:0000256" key="9">
    <source>
        <dbReference type="ARBA" id="ARBA00023141"/>
    </source>
</evidence>
<dbReference type="PANTHER" id="PTHR21087">
    <property type="entry name" value="SHIKIMATE KINASE"/>
    <property type="match status" value="1"/>
</dbReference>
<keyword evidence="11" id="KW-0479">Metal-binding</keyword>
<evidence type="ECO:0000256" key="7">
    <source>
        <dbReference type="ARBA" id="ARBA00022777"/>
    </source>
</evidence>
<dbReference type="RefSeq" id="WP_229742207.1">
    <property type="nucleotide sequence ID" value="NZ_BMGC01000005.1"/>
</dbReference>
<dbReference type="GO" id="GO:0009073">
    <property type="term" value="P:aromatic amino acid family biosynthetic process"/>
    <property type="evidence" value="ECO:0007669"/>
    <property type="project" value="UniProtKB-KW"/>
</dbReference>
<evidence type="ECO:0000313" key="14">
    <source>
        <dbReference type="Proteomes" id="UP000621454"/>
    </source>
</evidence>
<evidence type="ECO:0000256" key="10">
    <source>
        <dbReference type="ARBA" id="ARBA00048567"/>
    </source>
</evidence>
<evidence type="ECO:0000256" key="3">
    <source>
        <dbReference type="ARBA" id="ARBA00012154"/>
    </source>
</evidence>
<name>A0A916WS26_9ACTN</name>
<feature type="region of interest" description="Disordered" evidence="12">
    <location>
        <begin position="171"/>
        <end position="208"/>
    </location>
</feature>
<keyword evidence="4 11" id="KW-0028">Amino-acid biosynthesis</keyword>
<keyword evidence="11" id="KW-0963">Cytoplasm</keyword>
<reference evidence="13" key="1">
    <citation type="journal article" date="2014" name="Int. J. Syst. Evol. Microbiol.">
        <title>Complete genome sequence of Corynebacterium casei LMG S-19264T (=DSM 44701T), isolated from a smear-ripened cheese.</title>
        <authorList>
            <consortium name="US DOE Joint Genome Institute (JGI-PGF)"/>
            <person name="Walter F."/>
            <person name="Albersmeier A."/>
            <person name="Kalinowski J."/>
            <person name="Ruckert C."/>
        </authorList>
    </citation>
    <scope>NUCLEOTIDE SEQUENCE</scope>
    <source>
        <strain evidence="13">CGMCC 1.12827</strain>
    </source>
</reference>
<dbReference type="HAMAP" id="MF_00109">
    <property type="entry name" value="Shikimate_kinase"/>
    <property type="match status" value="1"/>
</dbReference>
<evidence type="ECO:0000256" key="11">
    <source>
        <dbReference type="HAMAP-Rule" id="MF_00109"/>
    </source>
</evidence>
<accession>A0A916WS26</accession>
<dbReference type="Gene3D" id="3.40.50.300">
    <property type="entry name" value="P-loop containing nucleotide triphosphate hydrolases"/>
    <property type="match status" value="1"/>
</dbReference>
<comment type="cofactor">
    <cofactor evidence="11">
        <name>Mg(2+)</name>
        <dbReference type="ChEBI" id="CHEBI:18420"/>
    </cofactor>
    <text evidence="11">Binds 1 Mg(2+) ion per subunit.</text>
</comment>
<evidence type="ECO:0000256" key="6">
    <source>
        <dbReference type="ARBA" id="ARBA00022741"/>
    </source>
</evidence>
<evidence type="ECO:0000256" key="1">
    <source>
        <dbReference type="ARBA" id="ARBA00004842"/>
    </source>
</evidence>
<evidence type="ECO:0000256" key="4">
    <source>
        <dbReference type="ARBA" id="ARBA00022605"/>
    </source>
</evidence>
<keyword evidence="7 11" id="KW-0418">Kinase</keyword>
<comment type="function">
    <text evidence="11">Catalyzes the specific phosphorylation of the 3-hydroxyl group of shikimic acid using ATP as a cosubstrate.</text>
</comment>
<dbReference type="GO" id="GO:0005829">
    <property type="term" value="C:cytosol"/>
    <property type="evidence" value="ECO:0007669"/>
    <property type="project" value="TreeGrafter"/>
</dbReference>
<dbReference type="Proteomes" id="UP000621454">
    <property type="component" value="Unassembled WGS sequence"/>
</dbReference>
<keyword evidence="6 11" id="KW-0547">Nucleotide-binding</keyword>
<keyword evidence="11" id="KW-0460">Magnesium</keyword>
<comment type="caution">
    <text evidence="11">Lacks conserved residue(s) required for the propagation of feature annotation.</text>
</comment>
<dbReference type="InterPro" id="IPR027417">
    <property type="entry name" value="P-loop_NTPase"/>
</dbReference>
<comment type="subcellular location">
    <subcellularLocation>
        <location evidence="11">Cytoplasm</location>
    </subcellularLocation>
</comment>
<proteinExistence type="inferred from homology"/>
<dbReference type="GO" id="GO:0005524">
    <property type="term" value="F:ATP binding"/>
    <property type="evidence" value="ECO:0007669"/>
    <property type="project" value="UniProtKB-UniRule"/>
</dbReference>
<feature type="binding site" evidence="11">
    <location>
        <begin position="16"/>
        <end position="21"/>
    </location>
    <ligand>
        <name>ATP</name>
        <dbReference type="ChEBI" id="CHEBI:30616"/>
    </ligand>
</feature>
<comment type="catalytic activity">
    <reaction evidence="10 11">
        <text>shikimate + ATP = 3-phosphoshikimate + ADP + H(+)</text>
        <dbReference type="Rhea" id="RHEA:13121"/>
        <dbReference type="ChEBI" id="CHEBI:15378"/>
        <dbReference type="ChEBI" id="CHEBI:30616"/>
        <dbReference type="ChEBI" id="CHEBI:36208"/>
        <dbReference type="ChEBI" id="CHEBI:145989"/>
        <dbReference type="ChEBI" id="CHEBI:456216"/>
        <dbReference type="EC" id="2.7.1.71"/>
    </reaction>
</comment>
<keyword evidence="5 11" id="KW-0808">Transferase</keyword>
<dbReference type="EMBL" id="BMGC01000005">
    <property type="protein sequence ID" value="GGB25214.1"/>
    <property type="molecule type" value="Genomic_DNA"/>
</dbReference>
<dbReference type="GO" id="GO:0004765">
    <property type="term" value="F:shikimate kinase activity"/>
    <property type="evidence" value="ECO:0007669"/>
    <property type="project" value="UniProtKB-UniRule"/>
</dbReference>
<gene>
    <name evidence="11 13" type="primary">aroK</name>
    <name evidence="13" type="ORF">GCM10011489_11810</name>
</gene>
<dbReference type="GO" id="GO:0009423">
    <property type="term" value="P:chorismate biosynthetic process"/>
    <property type="evidence" value="ECO:0007669"/>
    <property type="project" value="UniProtKB-UniRule"/>
</dbReference>
<feature type="binding site" evidence="11">
    <location>
        <position position="38"/>
    </location>
    <ligand>
        <name>substrate</name>
    </ligand>
</feature>
<protein>
    <recommendedName>
        <fullName evidence="3 11">Shikimate kinase</fullName>
        <shortName evidence="11">SK</shortName>
        <ecNumber evidence="3 11">2.7.1.71</ecNumber>
    </recommendedName>
</protein>
<keyword evidence="8 11" id="KW-0067">ATP-binding</keyword>
<feature type="binding site" evidence="11">
    <location>
        <position position="20"/>
    </location>
    <ligand>
        <name>Mg(2+)</name>
        <dbReference type="ChEBI" id="CHEBI:18420"/>
    </ligand>
</feature>
<comment type="similarity">
    <text evidence="2 11">Belongs to the shikimate kinase family.</text>
</comment>